<dbReference type="AlphaFoldDB" id="A0A1I1MY53"/>
<dbReference type="Gene3D" id="3.55.50.10">
    <property type="entry name" value="Baseplate protein-like domains"/>
    <property type="match status" value="1"/>
</dbReference>
<dbReference type="InterPro" id="IPR006531">
    <property type="entry name" value="Gp5/Vgr_OB"/>
</dbReference>
<dbReference type="Pfam" id="PF04717">
    <property type="entry name" value="Phage_base_V"/>
    <property type="match status" value="1"/>
</dbReference>
<dbReference type="Pfam" id="PF22178">
    <property type="entry name" value="Gp5_trimer_C"/>
    <property type="match status" value="1"/>
</dbReference>
<dbReference type="NCBIfam" id="TIGR03361">
    <property type="entry name" value="VI_Rhs_Vgr"/>
    <property type="match status" value="1"/>
</dbReference>
<dbReference type="STRING" id="1123010.SAMN02745724_02864"/>
<protein>
    <submittedName>
        <fullName evidence="4">Type VI secretion system secreted protein VgrG</fullName>
    </submittedName>
</protein>
<dbReference type="EMBL" id="FOLO01000022">
    <property type="protein sequence ID" value="SFC90085.1"/>
    <property type="molecule type" value="Genomic_DNA"/>
</dbReference>
<accession>A0A1I1MY53</accession>
<dbReference type="SUPFAM" id="SSF69255">
    <property type="entry name" value="gp5 N-terminal domain-like"/>
    <property type="match status" value="1"/>
</dbReference>
<dbReference type="SUPFAM" id="SSF69279">
    <property type="entry name" value="Phage tail proteins"/>
    <property type="match status" value="2"/>
</dbReference>
<dbReference type="Gene3D" id="2.30.110.50">
    <property type="match status" value="1"/>
</dbReference>
<gene>
    <name evidence="4" type="ORF">SAMN02745724_02864</name>
</gene>
<keyword evidence="5" id="KW-1185">Reference proteome</keyword>
<feature type="domain" description="Gp5/Type VI secretion system Vgr C-terminal trimerisation" evidence="3">
    <location>
        <begin position="468"/>
        <end position="538"/>
    </location>
</feature>
<evidence type="ECO:0000313" key="5">
    <source>
        <dbReference type="Proteomes" id="UP000198862"/>
    </source>
</evidence>
<proteinExistence type="inferred from homology"/>
<dbReference type="OrthoDB" id="9762420at2"/>
<name>A0A1I1MY53_9GAMM</name>
<sequence length="662" mass="72997">MSYQFENRGLYFTDSNNNTHLGHKLTINESLSDPFLIQGVLVSSNFSADDQLGQPLSCHWNEIADNKQKEKRVFHGYLTEIQLIESQSDNNYQRYKFVLRPWFWLLTFRTNYRVFQQKTLSDIISEVFDDAGFSGNYTLGTLPSDERNYCVQYNETDFDFVQRLLSEQGIHYYFTHTSNSHQLKLQDPSSPYEDASVSKLDYKPSRTGEQMLVTQWQPKLKLHGSAVSSVNYDYESTQIVDSSDSKSSHSIANNQKLTQYEFGTNSVKGDMSDLTASVVKNKLNQIQSDFSLVEAKSIVEELMLATQFALSAHPDANQLGNYAIEKITHTIEAAEQSVTYHNQFICRPSSYPSYPKFKKKPIINGLQTAIVIGGDTGQPQHDISGRIKVQFHWDKVGGDSPSCWIRVSQPMASSGLGMQFIPRVGDEVLVSFVNNDPDQPVIIGSVYNSNNPPPYNELNSTQSGIKTQLGETANEIRFDDKSDNEQLYFHAAKDHLTEVENNLTQTITNEFTSTTEKAISVTGNDNYSLTIKETLAEKAKEITMTGDDKITLTVGSNSIELSTSGIAIKCDKLTVDSTGDVQINGANIKLNSDAETKVSAGSNFSASANANAELSGNAGVTVSTSAQAKVSGSAGAELSSSAMTKVSSSGITQISGSLVQVN</sequence>
<dbReference type="SUPFAM" id="SSF69349">
    <property type="entry name" value="Phage fibre proteins"/>
    <property type="match status" value="1"/>
</dbReference>
<evidence type="ECO:0000259" key="2">
    <source>
        <dbReference type="Pfam" id="PF04717"/>
    </source>
</evidence>
<dbReference type="InterPro" id="IPR017847">
    <property type="entry name" value="T6SS_RhsGE_Vgr_subset"/>
</dbReference>
<dbReference type="InterPro" id="IPR054030">
    <property type="entry name" value="Gp5_Vgr_C"/>
</dbReference>
<dbReference type="Gene3D" id="4.10.220.110">
    <property type="match status" value="1"/>
</dbReference>
<dbReference type="NCBIfam" id="TIGR01646">
    <property type="entry name" value="vgr_GE"/>
    <property type="match status" value="1"/>
</dbReference>
<feature type="domain" description="Gp5/Type VI secretion system Vgr protein OB-fold" evidence="2">
    <location>
        <begin position="384"/>
        <end position="447"/>
    </location>
</feature>
<dbReference type="RefSeq" id="WP_091985195.1">
    <property type="nucleotide sequence ID" value="NZ_FOLO01000022.1"/>
</dbReference>
<dbReference type="InterPro" id="IPR006533">
    <property type="entry name" value="T6SS_Vgr_RhsGE"/>
</dbReference>
<dbReference type="Gene3D" id="2.40.50.230">
    <property type="entry name" value="Gp5 N-terminal domain"/>
    <property type="match status" value="1"/>
</dbReference>
<evidence type="ECO:0000313" key="4">
    <source>
        <dbReference type="EMBL" id="SFC90085.1"/>
    </source>
</evidence>
<reference evidence="4 5" key="1">
    <citation type="submission" date="2016-10" db="EMBL/GenBank/DDBJ databases">
        <authorList>
            <person name="de Groot N.N."/>
        </authorList>
    </citation>
    <scope>NUCLEOTIDE SEQUENCE [LARGE SCALE GENOMIC DNA]</scope>
    <source>
        <strain evidence="4 5">DSM 6059</strain>
    </source>
</reference>
<dbReference type="Proteomes" id="UP000198862">
    <property type="component" value="Unassembled WGS sequence"/>
</dbReference>
<organism evidence="4 5">
    <name type="scientific">Pseudoalteromonas denitrificans DSM 6059</name>
    <dbReference type="NCBI Taxonomy" id="1123010"/>
    <lineage>
        <taxon>Bacteria</taxon>
        <taxon>Pseudomonadati</taxon>
        <taxon>Pseudomonadota</taxon>
        <taxon>Gammaproteobacteria</taxon>
        <taxon>Alteromonadales</taxon>
        <taxon>Pseudoalteromonadaceae</taxon>
        <taxon>Pseudoalteromonas</taxon>
    </lineage>
</organism>
<dbReference type="InterPro" id="IPR037026">
    <property type="entry name" value="Vgr_OB-fold_dom_sf"/>
</dbReference>
<evidence type="ECO:0000259" key="3">
    <source>
        <dbReference type="Pfam" id="PF22178"/>
    </source>
</evidence>
<comment type="similarity">
    <text evidence="1">Belongs to the VgrG protein family.</text>
</comment>
<evidence type="ECO:0000256" key="1">
    <source>
        <dbReference type="ARBA" id="ARBA00005558"/>
    </source>
</evidence>
<dbReference type="Pfam" id="PF05954">
    <property type="entry name" value="Phage_GPD"/>
    <property type="match status" value="1"/>
</dbReference>